<keyword evidence="3 7" id="KW-0479">Metal-binding</keyword>
<dbReference type="GO" id="GO:0046872">
    <property type="term" value="F:metal ion binding"/>
    <property type="evidence" value="ECO:0007669"/>
    <property type="project" value="UniProtKB-KW"/>
</dbReference>
<dbReference type="Proteomes" id="UP000199021">
    <property type="component" value="Unassembled WGS sequence"/>
</dbReference>
<dbReference type="InterPro" id="IPR004852">
    <property type="entry name" value="Di-haem_cyt_c_peroxidsae"/>
</dbReference>
<evidence type="ECO:0000256" key="1">
    <source>
        <dbReference type="ARBA" id="ARBA00004196"/>
    </source>
</evidence>
<dbReference type="GO" id="GO:0004130">
    <property type="term" value="F:cytochrome-c peroxidase activity"/>
    <property type="evidence" value="ECO:0007669"/>
    <property type="project" value="TreeGrafter"/>
</dbReference>
<dbReference type="InParanoid" id="A0A1H9I920"/>
<dbReference type="EMBL" id="FOFB01000014">
    <property type="protein sequence ID" value="SEQ71042.1"/>
    <property type="molecule type" value="Genomic_DNA"/>
</dbReference>
<dbReference type="RefSeq" id="WP_090169383.1">
    <property type="nucleotide sequence ID" value="NZ_FOFB01000014.1"/>
</dbReference>
<dbReference type="Pfam" id="PF03150">
    <property type="entry name" value="CCP_MauG"/>
    <property type="match status" value="1"/>
</dbReference>
<proteinExistence type="predicted"/>
<dbReference type="PROSITE" id="PS51257">
    <property type="entry name" value="PROKAR_LIPOPROTEIN"/>
    <property type="match status" value="1"/>
</dbReference>
<keyword evidence="6 7" id="KW-0408">Iron</keyword>
<keyword evidence="4 8" id="KW-0732">Signal</keyword>
<dbReference type="PROSITE" id="PS51007">
    <property type="entry name" value="CYTC"/>
    <property type="match status" value="2"/>
</dbReference>
<gene>
    <name evidence="10" type="ORF">SAMN05444359_11492</name>
</gene>
<dbReference type="GO" id="GO:0030313">
    <property type="term" value="C:cell envelope"/>
    <property type="evidence" value="ECO:0007669"/>
    <property type="project" value="UniProtKB-SubCell"/>
</dbReference>
<evidence type="ECO:0000256" key="3">
    <source>
        <dbReference type="ARBA" id="ARBA00022723"/>
    </source>
</evidence>
<dbReference type="InterPro" id="IPR051395">
    <property type="entry name" value="Cytochrome_c_Peroxidase/MauG"/>
</dbReference>
<evidence type="ECO:0000256" key="8">
    <source>
        <dbReference type="SAM" id="SignalP"/>
    </source>
</evidence>
<feature type="domain" description="Cytochrome c" evidence="9">
    <location>
        <begin position="80"/>
        <end position="189"/>
    </location>
</feature>
<organism evidence="10 11">
    <name type="scientific">Neolewinella agarilytica</name>
    <dbReference type="NCBI Taxonomy" id="478744"/>
    <lineage>
        <taxon>Bacteria</taxon>
        <taxon>Pseudomonadati</taxon>
        <taxon>Bacteroidota</taxon>
        <taxon>Saprospiria</taxon>
        <taxon>Saprospirales</taxon>
        <taxon>Lewinellaceae</taxon>
        <taxon>Neolewinella</taxon>
    </lineage>
</organism>
<feature type="domain" description="Cytochrome c" evidence="9">
    <location>
        <begin position="246"/>
        <end position="384"/>
    </location>
</feature>
<dbReference type="Gene3D" id="1.10.760.10">
    <property type="entry name" value="Cytochrome c-like domain"/>
    <property type="match status" value="2"/>
</dbReference>
<evidence type="ECO:0000259" key="9">
    <source>
        <dbReference type="PROSITE" id="PS51007"/>
    </source>
</evidence>
<evidence type="ECO:0000256" key="4">
    <source>
        <dbReference type="ARBA" id="ARBA00022729"/>
    </source>
</evidence>
<evidence type="ECO:0000313" key="11">
    <source>
        <dbReference type="Proteomes" id="UP000199021"/>
    </source>
</evidence>
<feature type="chain" id="PRO_5011520201" evidence="8">
    <location>
        <begin position="25"/>
        <end position="402"/>
    </location>
</feature>
<dbReference type="InterPro" id="IPR036909">
    <property type="entry name" value="Cyt_c-like_dom_sf"/>
</dbReference>
<evidence type="ECO:0000313" key="10">
    <source>
        <dbReference type="EMBL" id="SEQ71042.1"/>
    </source>
</evidence>
<keyword evidence="10" id="KW-0575">Peroxidase</keyword>
<dbReference type="GO" id="GO:0020037">
    <property type="term" value="F:heme binding"/>
    <property type="evidence" value="ECO:0007669"/>
    <property type="project" value="InterPro"/>
</dbReference>
<dbReference type="OrthoDB" id="9805202at2"/>
<evidence type="ECO:0000256" key="2">
    <source>
        <dbReference type="ARBA" id="ARBA00022617"/>
    </source>
</evidence>
<evidence type="ECO:0000256" key="5">
    <source>
        <dbReference type="ARBA" id="ARBA00023002"/>
    </source>
</evidence>
<dbReference type="PANTHER" id="PTHR30600">
    <property type="entry name" value="CYTOCHROME C PEROXIDASE-RELATED"/>
    <property type="match status" value="1"/>
</dbReference>
<keyword evidence="5" id="KW-0560">Oxidoreductase</keyword>
<name>A0A1H9I920_9BACT</name>
<reference evidence="11" key="1">
    <citation type="submission" date="2016-10" db="EMBL/GenBank/DDBJ databases">
        <authorList>
            <person name="Varghese N."/>
            <person name="Submissions S."/>
        </authorList>
    </citation>
    <scope>NUCLEOTIDE SEQUENCE [LARGE SCALE GENOMIC DNA]</scope>
    <source>
        <strain evidence="11">DSM 24740</strain>
    </source>
</reference>
<feature type="signal peptide" evidence="8">
    <location>
        <begin position="1"/>
        <end position="24"/>
    </location>
</feature>
<evidence type="ECO:0000256" key="7">
    <source>
        <dbReference type="PROSITE-ProRule" id="PRU00433"/>
    </source>
</evidence>
<keyword evidence="11" id="KW-1185">Reference proteome</keyword>
<comment type="subcellular location">
    <subcellularLocation>
        <location evidence="1">Cell envelope</location>
    </subcellularLocation>
</comment>
<sequence length="402" mass="43888">MFRIPFSFVLPSLLCLLLFCSCQEDDPLDMTDLNPVTGEEGVETIFDGTLDLSDPFNYGSQSIPGYINRDNTDGNEITDEGATLGRVLFYDQALSANNTISCASCHVQELAFGDDAVASVGVSGTTARHSMRLINARFGNEERFFWDERANSLETQATMPIRDHVEMGFSGEDGDPTFGELIERMSGLEYYNELFANAFGSSEITEDRMQDALAQFIRSIQSFDSKFDAGRAAVGNNGANFPNFTEEENRGKQLFLADAQLDRTGTRVGGGLGCGDCHQAPEFSILPGSGNNGVITSILAEGPELDITRSPTLRDLYRPDGAENGPFMHDGSLATINDVIDHYNSIPAVNRGLDRRLSSGGNPQRLNITADERAALVAFLKTLGGTAVYTDERWSDPFESRE</sequence>
<evidence type="ECO:0000256" key="6">
    <source>
        <dbReference type="ARBA" id="ARBA00023004"/>
    </source>
</evidence>
<dbReference type="SUPFAM" id="SSF46626">
    <property type="entry name" value="Cytochrome c"/>
    <property type="match status" value="2"/>
</dbReference>
<dbReference type="AlphaFoldDB" id="A0A1H9I920"/>
<dbReference type="InterPro" id="IPR009056">
    <property type="entry name" value="Cyt_c-like_dom"/>
</dbReference>
<accession>A0A1H9I920</accession>
<dbReference type="GO" id="GO:0009055">
    <property type="term" value="F:electron transfer activity"/>
    <property type="evidence" value="ECO:0007669"/>
    <property type="project" value="InterPro"/>
</dbReference>
<keyword evidence="2 7" id="KW-0349">Heme</keyword>
<protein>
    <submittedName>
        <fullName evidence="10">Cytochrome c peroxidase</fullName>
    </submittedName>
</protein>
<dbReference type="PANTHER" id="PTHR30600:SF10">
    <property type="entry name" value="BLL6722 PROTEIN"/>
    <property type="match status" value="1"/>
</dbReference>